<dbReference type="RefSeq" id="WP_284316229.1">
    <property type="nucleotide sequence ID" value="NZ_BSPC01000069.1"/>
</dbReference>
<evidence type="ECO:0000313" key="1">
    <source>
        <dbReference type="EMBL" id="GLS23315.1"/>
    </source>
</evidence>
<dbReference type="Proteomes" id="UP001156882">
    <property type="component" value="Unassembled WGS sequence"/>
</dbReference>
<evidence type="ECO:0008006" key="3">
    <source>
        <dbReference type="Google" id="ProtNLM"/>
    </source>
</evidence>
<dbReference type="SUPFAM" id="SSF46689">
    <property type="entry name" value="Homeodomain-like"/>
    <property type="match status" value="1"/>
</dbReference>
<dbReference type="InterPro" id="IPR009057">
    <property type="entry name" value="Homeodomain-like_sf"/>
</dbReference>
<evidence type="ECO:0000313" key="2">
    <source>
        <dbReference type="Proteomes" id="UP001156882"/>
    </source>
</evidence>
<dbReference type="InterPro" id="IPR036388">
    <property type="entry name" value="WH-like_DNA-bd_sf"/>
</dbReference>
<keyword evidence="2" id="KW-1185">Reference proteome</keyword>
<comment type="caution">
    <text evidence="1">The sequence shown here is derived from an EMBL/GenBank/DDBJ whole genome shotgun (WGS) entry which is preliminary data.</text>
</comment>
<organism evidence="1 2">
    <name type="scientific">Labrys miyagiensis</name>
    <dbReference type="NCBI Taxonomy" id="346912"/>
    <lineage>
        <taxon>Bacteria</taxon>
        <taxon>Pseudomonadati</taxon>
        <taxon>Pseudomonadota</taxon>
        <taxon>Alphaproteobacteria</taxon>
        <taxon>Hyphomicrobiales</taxon>
        <taxon>Xanthobacteraceae</taxon>
        <taxon>Labrys</taxon>
    </lineage>
</organism>
<gene>
    <name evidence="1" type="ORF">GCM10007874_63350</name>
</gene>
<dbReference type="EMBL" id="BSPC01000069">
    <property type="protein sequence ID" value="GLS23315.1"/>
    <property type="molecule type" value="Genomic_DNA"/>
</dbReference>
<reference evidence="2" key="1">
    <citation type="journal article" date="2019" name="Int. J. Syst. Evol. Microbiol.">
        <title>The Global Catalogue of Microorganisms (GCM) 10K type strain sequencing project: providing services to taxonomists for standard genome sequencing and annotation.</title>
        <authorList>
            <consortium name="The Broad Institute Genomics Platform"/>
            <consortium name="The Broad Institute Genome Sequencing Center for Infectious Disease"/>
            <person name="Wu L."/>
            <person name="Ma J."/>
        </authorList>
    </citation>
    <scope>NUCLEOTIDE SEQUENCE [LARGE SCALE GENOMIC DNA]</scope>
    <source>
        <strain evidence="2">NBRC 101365</strain>
    </source>
</reference>
<dbReference type="Pfam" id="PF04255">
    <property type="entry name" value="DUF433"/>
    <property type="match status" value="1"/>
</dbReference>
<dbReference type="Gene3D" id="1.10.10.10">
    <property type="entry name" value="Winged helix-like DNA-binding domain superfamily/Winged helix DNA-binding domain"/>
    <property type="match status" value="1"/>
</dbReference>
<proteinExistence type="predicted"/>
<sequence length="212" mass="23928">MTLAQTLTLREAGYVLDRSTVTINKAVDSGIIRARQRKVGKAVQRLFGPAELRFLRLSDELEKDLTPAGRRRLYEAIRRIPMDTHRITLGKLVLDLGPIDRDLEQRLQRLDNIRKWVEHPQGQVEAVVTGTDIPAHLIAALARGQSIAEIVEDYPALKEEQVEAAVEYAKAYPKRGRPYPARSLKRMLVDLAEIGAFDESDTPVDTMPREIP</sequence>
<name>A0ABQ6CT71_9HYPH</name>
<dbReference type="InterPro" id="IPR007367">
    <property type="entry name" value="DUF433"/>
</dbReference>
<protein>
    <recommendedName>
        <fullName evidence="3">DUF433 domain-containing protein</fullName>
    </recommendedName>
</protein>
<accession>A0ABQ6CT71</accession>